<dbReference type="Proteomes" id="UP000708208">
    <property type="component" value="Unassembled WGS sequence"/>
</dbReference>
<evidence type="ECO:0008006" key="3">
    <source>
        <dbReference type="Google" id="ProtNLM"/>
    </source>
</evidence>
<comment type="caution">
    <text evidence="1">The sequence shown here is derived from an EMBL/GenBank/DDBJ whole genome shotgun (WGS) entry which is preliminary data.</text>
</comment>
<sequence>MADPDELFENHINAHRDKLCSYTTVDTNLLVKLVQEGVITEYQKTSIITSSKLNNERADNLYTILAQNLEVLPIIVKVLKKTGDKQAVKILENFQNPGQSEPPGLGDSAKELLAPKKLEMAEKPGTSAAVVNYGDMKVEKQQNVYYGHPPTKPTDIPEAKPADQLYKPTTTPGASLAAKLKNVKGTIDRNTQYMGVPLREAYYTPLYEITNLTDKLVSMLQDLKILDAGSARTIMKTKGTDHDDCCRLIYDSLFKHGNVDHLIYLWEKTNNTALIERSLLWLGSKYPDQ</sequence>
<evidence type="ECO:0000313" key="1">
    <source>
        <dbReference type="EMBL" id="CAG7659252.1"/>
    </source>
</evidence>
<reference evidence="1" key="1">
    <citation type="submission" date="2021-06" db="EMBL/GenBank/DDBJ databases">
        <authorList>
            <person name="Hodson N. C."/>
            <person name="Mongue J. A."/>
            <person name="Jaron S. K."/>
        </authorList>
    </citation>
    <scope>NUCLEOTIDE SEQUENCE</scope>
</reference>
<keyword evidence="2" id="KW-1185">Reference proteome</keyword>
<name>A0A8J2NQZ1_9HEXA</name>
<evidence type="ECO:0000313" key="2">
    <source>
        <dbReference type="Proteomes" id="UP000708208"/>
    </source>
</evidence>
<protein>
    <recommendedName>
        <fullName evidence="3">CARD domain-containing protein</fullName>
    </recommendedName>
</protein>
<dbReference type="EMBL" id="CAJVCH010006002">
    <property type="protein sequence ID" value="CAG7659252.1"/>
    <property type="molecule type" value="Genomic_DNA"/>
</dbReference>
<gene>
    <name evidence="1" type="ORF">AFUS01_LOCUS1081</name>
</gene>
<proteinExistence type="predicted"/>
<dbReference type="AlphaFoldDB" id="A0A8J2NQZ1"/>
<organism evidence="1 2">
    <name type="scientific">Allacma fusca</name>
    <dbReference type="NCBI Taxonomy" id="39272"/>
    <lineage>
        <taxon>Eukaryota</taxon>
        <taxon>Metazoa</taxon>
        <taxon>Ecdysozoa</taxon>
        <taxon>Arthropoda</taxon>
        <taxon>Hexapoda</taxon>
        <taxon>Collembola</taxon>
        <taxon>Symphypleona</taxon>
        <taxon>Sminthuridae</taxon>
        <taxon>Allacma</taxon>
    </lineage>
</organism>
<accession>A0A8J2NQZ1</accession>